<keyword evidence="4" id="KW-1185">Reference proteome</keyword>
<dbReference type="OrthoDB" id="2677881at2"/>
<feature type="signal peptide" evidence="1">
    <location>
        <begin position="1"/>
        <end position="23"/>
    </location>
</feature>
<name>A0A229P1L2_9BACL</name>
<organism evidence="3 4">
    <name type="scientific">Paenibacillus herberti</name>
    <dbReference type="NCBI Taxonomy" id="1619309"/>
    <lineage>
        <taxon>Bacteria</taxon>
        <taxon>Bacillati</taxon>
        <taxon>Bacillota</taxon>
        <taxon>Bacilli</taxon>
        <taxon>Bacillales</taxon>
        <taxon>Paenibacillaceae</taxon>
        <taxon>Paenibacillus</taxon>
    </lineage>
</organism>
<evidence type="ECO:0000259" key="2">
    <source>
        <dbReference type="Pfam" id="PF07833"/>
    </source>
</evidence>
<dbReference type="Pfam" id="PF07833">
    <property type="entry name" value="Cu_amine_oxidN1"/>
    <property type="match status" value="1"/>
</dbReference>
<dbReference type="EMBL" id="NMUQ01000001">
    <property type="protein sequence ID" value="OXM15795.1"/>
    <property type="molecule type" value="Genomic_DNA"/>
</dbReference>
<feature type="chain" id="PRO_5012985856" evidence="1">
    <location>
        <begin position="24"/>
        <end position="188"/>
    </location>
</feature>
<dbReference type="RefSeq" id="WP_089522886.1">
    <property type="nucleotide sequence ID" value="NZ_NMUQ01000001.1"/>
</dbReference>
<keyword evidence="1" id="KW-0732">Signal</keyword>
<accession>A0A229P1L2</accession>
<protein>
    <submittedName>
        <fullName evidence="3">Copper amine oxidase</fullName>
    </submittedName>
</protein>
<dbReference type="AlphaFoldDB" id="A0A229P1L2"/>
<feature type="domain" description="Copper amine oxidase-like N-terminal" evidence="2">
    <location>
        <begin position="34"/>
        <end position="86"/>
    </location>
</feature>
<reference evidence="3 4" key="1">
    <citation type="submission" date="2017-07" db="EMBL/GenBank/DDBJ databases">
        <title>Paenibacillus herberti R33 genome sequencing and assembly.</title>
        <authorList>
            <person name="Su W."/>
        </authorList>
    </citation>
    <scope>NUCLEOTIDE SEQUENCE [LARGE SCALE GENOMIC DNA]</scope>
    <source>
        <strain evidence="3 4">R33</strain>
    </source>
</reference>
<evidence type="ECO:0000313" key="3">
    <source>
        <dbReference type="EMBL" id="OXM15795.1"/>
    </source>
</evidence>
<evidence type="ECO:0000313" key="4">
    <source>
        <dbReference type="Proteomes" id="UP000215145"/>
    </source>
</evidence>
<sequence length="188" mass="20884">MKGKKVLLLTLAMTLWGGTMIFADSATQAIRVLVNGSELSEGGVMSDGKSYLPLRQLASQMQALVVWDEGARKATITKPNVHMFLFKSDKSTFGGVDAGKKVNFSVFAQVDTLTSEINSFKISIIDPSGKETLIQQDTMKARKDNFWFLTEEIKYSFDSPGTYSVRFFMRLSASDEWSVVSEKNLIAK</sequence>
<proteinExistence type="predicted"/>
<dbReference type="InterPro" id="IPR012854">
    <property type="entry name" value="Cu_amine_oxidase-like_N"/>
</dbReference>
<gene>
    <name evidence="3" type="ORF">CGZ75_03490</name>
</gene>
<comment type="caution">
    <text evidence="3">The sequence shown here is derived from an EMBL/GenBank/DDBJ whole genome shotgun (WGS) entry which is preliminary data.</text>
</comment>
<dbReference type="Proteomes" id="UP000215145">
    <property type="component" value="Unassembled WGS sequence"/>
</dbReference>
<evidence type="ECO:0000256" key="1">
    <source>
        <dbReference type="SAM" id="SignalP"/>
    </source>
</evidence>